<dbReference type="AlphaFoldDB" id="A0A5C6P6Z8"/>
<reference evidence="2 3" key="1">
    <citation type="submission" date="2019-04" db="EMBL/GenBank/DDBJ databases">
        <title>Chromosome genome assembly for Takifugu flavidus.</title>
        <authorList>
            <person name="Xiao S."/>
        </authorList>
    </citation>
    <scope>NUCLEOTIDE SEQUENCE [LARGE SCALE GENOMIC DNA]</scope>
    <source>
        <strain evidence="2">HTHZ2018</strain>
        <tissue evidence="2">Muscle</tissue>
    </source>
</reference>
<feature type="compositionally biased region" description="Low complexity" evidence="1">
    <location>
        <begin position="219"/>
        <end position="231"/>
    </location>
</feature>
<feature type="region of interest" description="Disordered" evidence="1">
    <location>
        <begin position="51"/>
        <end position="79"/>
    </location>
</feature>
<proteinExistence type="predicted"/>
<sequence>MFSAVCDDAPSECHRDCVETKGERFIRSASPSRAGCALSPVLVAPCPQSAPVHSKTSSGSPKTIFPYPSPHTSSPKSPRRLSFGGIFRSSSSCSSTSIKLFSRTRRDRMWFSPRYPEEDLLVNDVSPNSCRAFDSGTVLDLCTCRNVDSDGQLQLGRPHSMLSMKRFGSLRKSKKRKEQDGLSGRHQSEASCLCGFPQAVPPQAELPDLELLRLDEASRAPSPSSTSTSWM</sequence>
<dbReference type="Proteomes" id="UP000324091">
    <property type="component" value="Chromosome 15"/>
</dbReference>
<comment type="caution">
    <text evidence="2">The sequence shown here is derived from an EMBL/GenBank/DDBJ whole genome shotgun (WGS) entry which is preliminary data.</text>
</comment>
<evidence type="ECO:0000256" key="1">
    <source>
        <dbReference type="SAM" id="MobiDB-lite"/>
    </source>
</evidence>
<feature type="region of interest" description="Disordered" evidence="1">
    <location>
        <begin position="212"/>
        <end position="231"/>
    </location>
</feature>
<protein>
    <submittedName>
        <fullName evidence="2">Uncharacterized protein</fullName>
    </submittedName>
</protein>
<name>A0A5C6P6Z8_9TELE</name>
<evidence type="ECO:0000313" key="3">
    <source>
        <dbReference type="Proteomes" id="UP000324091"/>
    </source>
</evidence>
<dbReference type="EMBL" id="RHFK02000007">
    <property type="protein sequence ID" value="TWW73917.1"/>
    <property type="molecule type" value="Genomic_DNA"/>
</dbReference>
<organism evidence="2 3">
    <name type="scientific">Takifugu flavidus</name>
    <name type="common">sansaifugu</name>
    <dbReference type="NCBI Taxonomy" id="433684"/>
    <lineage>
        <taxon>Eukaryota</taxon>
        <taxon>Metazoa</taxon>
        <taxon>Chordata</taxon>
        <taxon>Craniata</taxon>
        <taxon>Vertebrata</taxon>
        <taxon>Euteleostomi</taxon>
        <taxon>Actinopterygii</taxon>
        <taxon>Neopterygii</taxon>
        <taxon>Teleostei</taxon>
        <taxon>Neoteleostei</taxon>
        <taxon>Acanthomorphata</taxon>
        <taxon>Eupercaria</taxon>
        <taxon>Tetraodontiformes</taxon>
        <taxon>Tetradontoidea</taxon>
        <taxon>Tetraodontidae</taxon>
        <taxon>Takifugu</taxon>
    </lineage>
</organism>
<keyword evidence="3" id="KW-1185">Reference proteome</keyword>
<gene>
    <name evidence="2" type="ORF">D4764_15G0013130</name>
</gene>
<evidence type="ECO:0000313" key="2">
    <source>
        <dbReference type="EMBL" id="TWW73917.1"/>
    </source>
</evidence>
<accession>A0A5C6P6Z8</accession>